<protein>
    <submittedName>
        <fullName evidence="1">Uncharacterized protein</fullName>
    </submittedName>
</protein>
<dbReference type="EMBL" id="JAASQJ010000007">
    <property type="protein sequence ID" value="NIJ55929.1"/>
    <property type="molecule type" value="Genomic_DNA"/>
</dbReference>
<reference evidence="1 2" key="1">
    <citation type="submission" date="2020-03" db="EMBL/GenBank/DDBJ databases">
        <title>Genomic Encyclopedia of Type Strains, Phase IV (KMG-IV): sequencing the most valuable type-strain genomes for metagenomic binning, comparative biology and taxonomic classification.</title>
        <authorList>
            <person name="Goeker M."/>
        </authorList>
    </citation>
    <scope>NUCLEOTIDE SEQUENCE [LARGE SCALE GENOMIC DNA]</scope>
    <source>
        <strain evidence="1 2">DSM 102865</strain>
    </source>
</reference>
<dbReference type="Proteomes" id="UP001179181">
    <property type="component" value="Unassembled WGS sequence"/>
</dbReference>
<dbReference type="RefSeq" id="WP_167276563.1">
    <property type="nucleotide sequence ID" value="NZ_JAASQJ010000007.1"/>
</dbReference>
<evidence type="ECO:0000313" key="2">
    <source>
        <dbReference type="Proteomes" id="UP001179181"/>
    </source>
</evidence>
<keyword evidence="2" id="KW-1185">Reference proteome</keyword>
<sequence length="63" mass="7262">MTGIRYITNNKGQKTDLIISLKKHGQIVEDLLDALMVEERRNEETIPFDEFVAQLKSEGKLDE</sequence>
<name>A0ABX0UVM0_9BACT</name>
<comment type="caution">
    <text evidence="1">The sequence shown here is derived from an EMBL/GenBank/DDBJ whole genome shotgun (WGS) entry which is preliminary data.</text>
</comment>
<proteinExistence type="predicted"/>
<accession>A0ABX0UVM0</accession>
<organism evidence="1 2">
    <name type="scientific">Dyadobacter arcticus</name>
    <dbReference type="NCBI Taxonomy" id="1078754"/>
    <lineage>
        <taxon>Bacteria</taxon>
        <taxon>Pseudomonadati</taxon>
        <taxon>Bacteroidota</taxon>
        <taxon>Cytophagia</taxon>
        <taxon>Cytophagales</taxon>
        <taxon>Spirosomataceae</taxon>
        <taxon>Dyadobacter</taxon>
    </lineage>
</organism>
<gene>
    <name evidence="1" type="ORF">FHS68_005124</name>
</gene>
<evidence type="ECO:0000313" key="1">
    <source>
        <dbReference type="EMBL" id="NIJ55929.1"/>
    </source>
</evidence>